<accession>A0A9N9I984</accession>
<name>A0A9N9I984_9GLOM</name>
<dbReference type="AlphaFoldDB" id="A0A9N9I984"/>
<proteinExistence type="predicted"/>
<sequence length="193" mass="21647">MFAIGLAAGYFLYQSGILQKLTGKLFSKKEADNPRLVRTDKNGTTYWKFKARNKKQVIKENNPQSSPVMDNIQKFQQRQAQTEQRPNLVENQLKNYGNNSNAIGDLNGSLSTLKPDNSETTKLITYALVATAIVGIFGALNNFYDEKLKDTIENKSTEYKNLASDFIAKSLNYQKAMLAIGLGIFLLLALAYF</sequence>
<evidence type="ECO:0000313" key="3">
    <source>
        <dbReference type="Proteomes" id="UP000789508"/>
    </source>
</evidence>
<keyword evidence="3" id="KW-1185">Reference proteome</keyword>
<reference evidence="2" key="1">
    <citation type="submission" date="2021-06" db="EMBL/GenBank/DDBJ databases">
        <authorList>
            <person name="Kallberg Y."/>
            <person name="Tangrot J."/>
            <person name="Rosling A."/>
        </authorList>
    </citation>
    <scope>NUCLEOTIDE SEQUENCE</scope>
    <source>
        <strain evidence="2">FL130A</strain>
    </source>
</reference>
<gene>
    <name evidence="2" type="ORF">ALEPTO_LOCUS12451</name>
</gene>
<feature type="transmembrane region" description="Helical" evidence="1">
    <location>
        <begin position="123"/>
        <end position="144"/>
    </location>
</feature>
<evidence type="ECO:0000313" key="2">
    <source>
        <dbReference type="EMBL" id="CAG8726337.1"/>
    </source>
</evidence>
<dbReference type="EMBL" id="CAJVPS010028433">
    <property type="protein sequence ID" value="CAG8726337.1"/>
    <property type="molecule type" value="Genomic_DNA"/>
</dbReference>
<dbReference type="Proteomes" id="UP000789508">
    <property type="component" value="Unassembled WGS sequence"/>
</dbReference>
<dbReference type="OrthoDB" id="2445315at2759"/>
<keyword evidence="1" id="KW-1133">Transmembrane helix</keyword>
<comment type="caution">
    <text evidence="2">The sequence shown here is derived from an EMBL/GenBank/DDBJ whole genome shotgun (WGS) entry which is preliminary data.</text>
</comment>
<evidence type="ECO:0000256" key="1">
    <source>
        <dbReference type="SAM" id="Phobius"/>
    </source>
</evidence>
<keyword evidence="1" id="KW-0472">Membrane</keyword>
<organism evidence="2 3">
    <name type="scientific">Ambispora leptoticha</name>
    <dbReference type="NCBI Taxonomy" id="144679"/>
    <lineage>
        <taxon>Eukaryota</taxon>
        <taxon>Fungi</taxon>
        <taxon>Fungi incertae sedis</taxon>
        <taxon>Mucoromycota</taxon>
        <taxon>Glomeromycotina</taxon>
        <taxon>Glomeromycetes</taxon>
        <taxon>Archaeosporales</taxon>
        <taxon>Ambisporaceae</taxon>
        <taxon>Ambispora</taxon>
    </lineage>
</organism>
<protein>
    <submittedName>
        <fullName evidence="2">3519_t:CDS:1</fullName>
    </submittedName>
</protein>
<feature type="transmembrane region" description="Helical" evidence="1">
    <location>
        <begin position="176"/>
        <end position="192"/>
    </location>
</feature>
<keyword evidence="1" id="KW-0812">Transmembrane</keyword>